<keyword evidence="5" id="KW-1133">Transmembrane helix</keyword>
<dbReference type="InterPro" id="IPR056190">
    <property type="entry name" value="NOMO_5th"/>
</dbReference>
<dbReference type="FunCoup" id="A0A6J0BYM2">
    <property type="interactions" value="1924"/>
</dbReference>
<dbReference type="InterPro" id="IPR013784">
    <property type="entry name" value="Carb-bd-like_fold"/>
</dbReference>
<dbReference type="RefSeq" id="XP_015519334.2">
    <property type="nucleotide sequence ID" value="XM_015663848.2"/>
</dbReference>
<dbReference type="SUPFAM" id="SSF49452">
    <property type="entry name" value="Starch-binding domain-like"/>
    <property type="match status" value="2"/>
</dbReference>
<evidence type="ECO:0000256" key="6">
    <source>
        <dbReference type="ARBA" id="ARBA00023136"/>
    </source>
</evidence>
<evidence type="ECO:0000259" key="9">
    <source>
        <dbReference type="Pfam" id="PF22898"/>
    </source>
</evidence>
<evidence type="ECO:0000313" key="17">
    <source>
        <dbReference type="RefSeq" id="XP_015519334.2"/>
    </source>
</evidence>
<feature type="domain" description="NOMO seventh transthyretin-like" evidence="12">
    <location>
        <begin position="570"/>
        <end position="640"/>
    </location>
</feature>
<evidence type="ECO:0000256" key="4">
    <source>
        <dbReference type="ARBA" id="ARBA00022824"/>
    </source>
</evidence>
<protein>
    <submittedName>
        <fullName evidence="17">Nodal modulator 2</fullName>
    </submittedName>
</protein>
<keyword evidence="3 7" id="KW-0732">Signal</keyword>
<dbReference type="InterPro" id="IPR055073">
    <property type="entry name" value="NOMO1-like_9th"/>
</dbReference>
<dbReference type="Gene3D" id="2.60.40.1120">
    <property type="entry name" value="Carboxypeptidase-like, regulatory domain"/>
    <property type="match status" value="2"/>
</dbReference>
<dbReference type="InterPro" id="IPR055074">
    <property type="entry name" value="NOMO1-3_2nd"/>
</dbReference>
<dbReference type="InterPro" id="IPR056319">
    <property type="entry name" value="NOMO_7th"/>
</dbReference>
<feature type="domain" description="NOMO second beta-sandwich" evidence="11">
    <location>
        <begin position="312"/>
        <end position="379"/>
    </location>
</feature>
<keyword evidence="2" id="KW-0812">Transmembrane</keyword>
<dbReference type="GeneID" id="107223962"/>
<dbReference type="SUPFAM" id="SSF49478">
    <property type="entry name" value="Cna protein B-type domain"/>
    <property type="match status" value="2"/>
</dbReference>
<evidence type="ECO:0000313" key="16">
    <source>
        <dbReference type="Proteomes" id="UP000829291"/>
    </source>
</evidence>
<keyword evidence="16" id="KW-1185">Reference proteome</keyword>
<dbReference type="Pfam" id="PF23141">
    <property type="entry name" value="Ig_NOMO"/>
    <property type="match status" value="1"/>
</dbReference>
<dbReference type="GO" id="GO:0030246">
    <property type="term" value="F:carbohydrate binding"/>
    <property type="evidence" value="ECO:0007669"/>
    <property type="project" value="InterPro"/>
</dbReference>
<dbReference type="OrthoDB" id="10263633at2759"/>
<evidence type="ECO:0000259" key="8">
    <source>
        <dbReference type="Pfam" id="PF17802"/>
    </source>
</evidence>
<dbReference type="GO" id="GO:0005789">
    <property type="term" value="C:endoplasmic reticulum membrane"/>
    <property type="evidence" value="ECO:0007669"/>
    <property type="project" value="UniProtKB-SubCell"/>
</dbReference>
<keyword evidence="6" id="KW-0472">Membrane</keyword>
<dbReference type="Pfam" id="PF23194">
    <property type="entry name" value="NOMO_5th"/>
    <property type="match status" value="1"/>
</dbReference>
<evidence type="ECO:0000256" key="3">
    <source>
        <dbReference type="ARBA" id="ARBA00022729"/>
    </source>
</evidence>
<evidence type="ECO:0000256" key="5">
    <source>
        <dbReference type="ARBA" id="ARBA00022989"/>
    </source>
</evidence>
<reference evidence="17" key="1">
    <citation type="submission" date="2025-08" db="UniProtKB">
        <authorList>
            <consortium name="RefSeq"/>
        </authorList>
    </citation>
    <scope>IDENTIFICATION</scope>
    <source>
        <tissue evidence="17">Thorax and Abdomen</tissue>
    </source>
</reference>
<dbReference type="Pfam" id="PF17802">
    <property type="entry name" value="SpaA"/>
    <property type="match status" value="1"/>
</dbReference>
<feature type="domain" description="NOMO-like ninth beta-sandwich" evidence="10">
    <location>
        <begin position="731"/>
        <end position="803"/>
    </location>
</feature>
<dbReference type="InterPro" id="IPR056189">
    <property type="entry name" value="NOMO_3rd"/>
</dbReference>
<comment type="subcellular location">
    <subcellularLocation>
        <location evidence="1">Endoplasmic reticulum membrane</location>
        <topology evidence="1">Single-pass type I membrane protein</topology>
    </subcellularLocation>
</comment>
<dbReference type="InterPro" id="IPR051417">
    <property type="entry name" value="SDr/BOS_complex"/>
</dbReference>
<evidence type="ECO:0000256" key="1">
    <source>
        <dbReference type="ARBA" id="ARBA00004115"/>
    </source>
</evidence>
<feature type="domain" description="NOMO-like N-terminal beta-sandwich" evidence="9">
    <location>
        <begin position="31"/>
        <end position="115"/>
    </location>
</feature>
<dbReference type="Pfam" id="PF22898">
    <property type="entry name" value="NOMO1-like_1st"/>
    <property type="match status" value="1"/>
</dbReference>
<dbReference type="Pfam" id="PF22904">
    <property type="entry name" value="NOMO1-like_2nd"/>
    <property type="match status" value="2"/>
</dbReference>
<dbReference type="Proteomes" id="UP000829291">
    <property type="component" value="Chromosome 2"/>
</dbReference>
<evidence type="ECO:0000259" key="14">
    <source>
        <dbReference type="Pfam" id="PF23193"/>
    </source>
</evidence>
<keyword evidence="4" id="KW-0256">Endoplasmic reticulum</keyword>
<dbReference type="PANTHER" id="PTHR23303:SF14">
    <property type="entry name" value="BOS COMPLEX SUBUNIT NOMO1-RELATED"/>
    <property type="match status" value="1"/>
</dbReference>
<sequence length="1179" mass="130587">MTLCLRNLIILLFNLYLSVSETFAEDILGCGGFIKSHVPIDFAKVHIKLYTKAGSLKDETECAPNNGYYFLPLYDKGEYVLKVEPPRGWSFEPTSVTLHVDGSTDLCSSGKDINFTFKGFGITGKVTSHGTSSGPKGVTVSLYTDKNRESPVDTTITAHGGTFYFTPIQPGKYVLIASHPRWIIEKSKLDVTVREGNTELTDNSLVVAGYDVSGRVTSEDEPMKGVSFILFGNGQARNCETTPIKGFESSKPLCHVLSDKTGRFTFSSLAPGEYRLVPHYAGAQTKFDVQPMELAFKVHHESLILPQDFKITGFTISGAVYASMQGGGLEGAKIYLNKKLAAITNKDGSYRVDNMKAGQYSFKIEADDVQFEEKNVKISPNSTELPPSAPSSYKVCGRVTLSAKDTLHHRKVAVQKVASTFHSEIETDPKTGEFCLYLARGKYQLSVFVSNDEKAKGLQFYPLQHEIDVSSEPIRNLDFLQLKATLMGKVECLRDSDCSQASVTLKILDGATVKTIQTKDRKYKFSNILPGQYEVLIDTDVFCWENPSQRIFVTSEFAEVPTFKQIGFSITFISSHDTAVEFSDLKSSQKVLLKLSKGSTRHCTSAPGEYRFVPKSCHVYPRSEYTWDTNSLAPVILSSTEHSHKGNIISTDVVDGLKVKIEHAEDPLILGPLNYVKEGNSYKYEFEFNANTDNEYIVTPLSEILLFSPSSLIVTGENDCRDNVASFIGDMGKVISGSILPPLDGVKIQIFGKDKTAPVQTLVTQSDGNYRVGPLDGKVDYSVTAEKDGYIITGPDASGKFMAHKLAEVIVFVSDQADHQPLQGVLLSLSGGQNYRKNSITGEEGQLVFNSLSPGEYYLRPMMKEYRFDPPSKMINVAEGATVKVELSGNRVAFSAYGVVTSLNGQPEQGLLVEAVGQTDCASYQEEATTEENGKFRIRGLQPSCIYAIRLKPNVEANLHVQRATPSSVAVQATEDIHGIRLIAFHPILRTDLSVHIDAAHPEHYRTLRVKLCREDIPDSPIHVVKLDTQHASKLGNSYSAGFLIHFPPLQADNKKYFVQLESSLSQTLHKYKTIPIYFEANSSFKHVKLSFHAERKVDQGDVNQTSVVALPLIMLVALAFLNREKLWNNLTTLVENWTKPVPISRSPVQTVPVDPRADDIIVEQIMNINKRKVKPRKM</sequence>
<proteinExistence type="predicted"/>
<evidence type="ECO:0000259" key="12">
    <source>
        <dbReference type="Pfam" id="PF23141"/>
    </source>
</evidence>
<dbReference type="InterPro" id="IPR056191">
    <property type="entry name" value="NOMO_12th"/>
</dbReference>
<dbReference type="InterPro" id="IPR041033">
    <property type="entry name" value="SpaA_PFL_dom_1"/>
</dbReference>
<evidence type="ECO:0000259" key="10">
    <source>
        <dbReference type="Pfam" id="PF22902"/>
    </source>
</evidence>
<accession>A0A6J0BYM2</accession>
<evidence type="ECO:0000256" key="7">
    <source>
        <dbReference type="SAM" id="SignalP"/>
    </source>
</evidence>
<feature type="domain" description="NOMO C-terminal transthyretin-like" evidence="13">
    <location>
        <begin position="990"/>
        <end position="1094"/>
    </location>
</feature>
<evidence type="ECO:0000259" key="11">
    <source>
        <dbReference type="Pfam" id="PF22904"/>
    </source>
</evidence>
<dbReference type="Pfam" id="PF23193">
    <property type="entry name" value="NOMO_3rd"/>
    <property type="match status" value="1"/>
</dbReference>
<dbReference type="Pfam" id="PF22902">
    <property type="entry name" value="NOMO1-like_9th"/>
    <property type="match status" value="1"/>
</dbReference>
<dbReference type="Pfam" id="PF23192">
    <property type="entry name" value="NOMO_12th"/>
    <property type="match status" value="1"/>
</dbReference>
<evidence type="ECO:0000259" key="13">
    <source>
        <dbReference type="Pfam" id="PF23192"/>
    </source>
</evidence>
<feature type="domain" description="NOMO fifth transthyretin-like" evidence="15">
    <location>
        <begin position="394"/>
        <end position="479"/>
    </location>
</feature>
<name>A0A6J0BYM2_NEOLC</name>
<dbReference type="PANTHER" id="PTHR23303">
    <property type="entry name" value="CARBOXYPEPTIDASE REGULATORY REGION-CONTAINING"/>
    <property type="match status" value="1"/>
</dbReference>
<dbReference type="KEGG" id="nlo:107223962"/>
<dbReference type="AlphaFoldDB" id="A0A6J0BYM2"/>
<feature type="domain" description="NOMO third transthyretin-like" evidence="14">
    <location>
        <begin position="249"/>
        <end position="309"/>
    </location>
</feature>
<evidence type="ECO:0000256" key="2">
    <source>
        <dbReference type="ARBA" id="ARBA00022692"/>
    </source>
</evidence>
<dbReference type="InParanoid" id="A0A6J0BYM2"/>
<dbReference type="InterPro" id="IPR055075">
    <property type="entry name" value="NOMO-like_N"/>
</dbReference>
<gene>
    <name evidence="17" type="primary">LOC107223962</name>
</gene>
<feature type="domain" description="NOMO second beta-sandwich" evidence="11">
    <location>
        <begin position="117"/>
        <end position="207"/>
    </location>
</feature>
<feature type="chain" id="PRO_5045941038" evidence="7">
    <location>
        <begin position="25"/>
        <end position="1179"/>
    </location>
</feature>
<organism evidence="17">
    <name type="scientific">Neodiprion lecontei</name>
    <name type="common">Redheaded pine sawfly</name>
    <dbReference type="NCBI Taxonomy" id="441921"/>
    <lineage>
        <taxon>Eukaryota</taxon>
        <taxon>Metazoa</taxon>
        <taxon>Ecdysozoa</taxon>
        <taxon>Arthropoda</taxon>
        <taxon>Hexapoda</taxon>
        <taxon>Insecta</taxon>
        <taxon>Pterygota</taxon>
        <taxon>Neoptera</taxon>
        <taxon>Endopterygota</taxon>
        <taxon>Hymenoptera</taxon>
        <taxon>Tenthredinoidea</taxon>
        <taxon>Diprionidae</taxon>
        <taxon>Diprioninae</taxon>
        <taxon>Neodiprion</taxon>
    </lineage>
</organism>
<evidence type="ECO:0000259" key="15">
    <source>
        <dbReference type="Pfam" id="PF23194"/>
    </source>
</evidence>
<feature type="domain" description="SpaA-like prealbumin fold" evidence="8">
    <location>
        <begin position="815"/>
        <end position="888"/>
    </location>
</feature>
<feature type="signal peptide" evidence="7">
    <location>
        <begin position="1"/>
        <end position="24"/>
    </location>
</feature>